<evidence type="ECO:0000256" key="1">
    <source>
        <dbReference type="SAM" id="SignalP"/>
    </source>
</evidence>
<protein>
    <recommendedName>
        <fullName evidence="4">Alpha/beta hydrolase</fullName>
    </recommendedName>
</protein>
<dbReference type="Gene3D" id="3.40.50.1820">
    <property type="entry name" value="alpha/beta hydrolase"/>
    <property type="match status" value="1"/>
</dbReference>
<reference evidence="2 3" key="1">
    <citation type="submission" date="2019-07" db="EMBL/GenBank/DDBJ databases">
        <title>Whole genome shotgun sequence of Oceanithermus desulfurans NBRC 100063.</title>
        <authorList>
            <person name="Hosoyama A."/>
            <person name="Uohara A."/>
            <person name="Ohji S."/>
            <person name="Ichikawa N."/>
        </authorList>
    </citation>
    <scope>NUCLEOTIDE SEQUENCE [LARGE SCALE GENOMIC DNA]</scope>
    <source>
        <strain evidence="2 3">NBRC 100063</strain>
    </source>
</reference>
<gene>
    <name evidence="2" type="ORF">ODE01S_12950</name>
</gene>
<feature type="chain" id="PRO_5021697093" description="Alpha/beta hydrolase" evidence="1">
    <location>
        <begin position="26"/>
        <end position="298"/>
    </location>
</feature>
<dbReference type="PROSITE" id="PS51257">
    <property type="entry name" value="PROKAR_LIPOPROTEIN"/>
    <property type="match status" value="1"/>
</dbReference>
<organism evidence="2 3">
    <name type="scientific">Oceanithermus desulfurans NBRC 100063</name>
    <dbReference type="NCBI Taxonomy" id="1227550"/>
    <lineage>
        <taxon>Bacteria</taxon>
        <taxon>Thermotogati</taxon>
        <taxon>Deinococcota</taxon>
        <taxon>Deinococci</taxon>
        <taxon>Thermales</taxon>
        <taxon>Thermaceae</taxon>
        <taxon>Oceanithermus</taxon>
    </lineage>
</organism>
<evidence type="ECO:0000313" key="3">
    <source>
        <dbReference type="Proteomes" id="UP000321827"/>
    </source>
</evidence>
<dbReference type="InterPro" id="IPR029058">
    <property type="entry name" value="AB_hydrolase_fold"/>
</dbReference>
<dbReference type="EMBL" id="BJXN01000007">
    <property type="protein sequence ID" value="GEM89861.1"/>
    <property type="molecule type" value="Genomic_DNA"/>
</dbReference>
<evidence type="ECO:0008006" key="4">
    <source>
        <dbReference type="Google" id="ProtNLM"/>
    </source>
</evidence>
<name>A0A511RJM9_9DEIN</name>
<sequence>MKKLIGFVALLVVLVLSACSGPAAGRPAYAPEPRAAQQAGLALAVPDVVLFAVSGRCGVPCDGAPDDNYDYLSERGTAEAVAQAFRDLGRSVLVLTYSSHLYNHYSSISGAYEYGFLQLEADFDWVRRNWPASRRVLLGHSHGTNWTHNLLRAHPGWTVDYLIDLDGICALWEGDNQADFDAFYAAYGNPWPVDLSQSCDVEPIEKYWWWTSYYSAKDVAYPGARYNLEVQSARFLASDVQPEGNTSLVFDYTDNLRLDAGYRNVWTYVADEDHNGITYPGSSALDWITSPIAALGMP</sequence>
<dbReference type="Proteomes" id="UP000321827">
    <property type="component" value="Unassembled WGS sequence"/>
</dbReference>
<dbReference type="SUPFAM" id="SSF53474">
    <property type="entry name" value="alpha/beta-Hydrolases"/>
    <property type="match status" value="1"/>
</dbReference>
<evidence type="ECO:0000313" key="2">
    <source>
        <dbReference type="EMBL" id="GEM89861.1"/>
    </source>
</evidence>
<dbReference type="OrthoDB" id="24572at2"/>
<keyword evidence="1" id="KW-0732">Signal</keyword>
<comment type="caution">
    <text evidence="2">The sequence shown here is derived from an EMBL/GenBank/DDBJ whole genome shotgun (WGS) entry which is preliminary data.</text>
</comment>
<accession>A0A511RJM9</accession>
<dbReference type="AlphaFoldDB" id="A0A511RJM9"/>
<feature type="signal peptide" evidence="1">
    <location>
        <begin position="1"/>
        <end position="25"/>
    </location>
</feature>
<dbReference type="RefSeq" id="WP_147147066.1">
    <property type="nucleotide sequence ID" value="NZ_BJXN01000007.1"/>
</dbReference>
<proteinExistence type="predicted"/>